<dbReference type="AlphaFoldDB" id="A0A0F9EWD8"/>
<gene>
    <name evidence="1" type="ORF">LCGC14_2025620</name>
</gene>
<dbReference type="Gene3D" id="3.40.50.10400">
    <property type="entry name" value="Hypothetical protein PA1492"/>
    <property type="match status" value="1"/>
</dbReference>
<accession>A0A0F9EWD8</accession>
<dbReference type="SUPFAM" id="SSF52309">
    <property type="entry name" value="N-(deoxy)ribosyltransferase-like"/>
    <property type="match status" value="1"/>
</dbReference>
<dbReference type="EMBL" id="LAZR01023482">
    <property type="protein sequence ID" value="KKL78359.1"/>
    <property type="molecule type" value="Genomic_DNA"/>
</dbReference>
<protein>
    <recommendedName>
        <fullName evidence="2">DUF4406 domain-containing protein</fullName>
    </recommendedName>
</protein>
<evidence type="ECO:0000313" key="1">
    <source>
        <dbReference type="EMBL" id="KKL78359.1"/>
    </source>
</evidence>
<sequence length="131" mass="14562">MKRACYLAGPMRPVPKFNYPAFNAAAKQLREAGWVVFNPAEMDIALDDDGPDLTLSVEKQEEHAEDWANARRYAHRDTVLIIQKLRAERGDAIVTLPEWSDSIGARAEVSVALWVGLAHMSVSEAVAELSR</sequence>
<organism evidence="1">
    <name type="scientific">marine sediment metagenome</name>
    <dbReference type="NCBI Taxonomy" id="412755"/>
    <lineage>
        <taxon>unclassified sequences</taxon>
        <taxon>metagenomes</taxon>
        <taxon>ecological metagenomes</taxon>
    </lineage>
</organism>
<name>A0A0F9EWD8_9ZZZZ</name>
<reference evidence="1" key="1">
    <citation type="journal article" date="2015" name="Nature">
        <title>Complex archaea that bridge the gap between prokaryotes and eukaryotes.</title>
        <authorList>
            <person name="Spang A."/>
            <person name="Saw J.H."/>
            <person name="Jorgensen S.L."/>
            <person name="Zaremba-Niedzwiedzka K."/>
            <person name="Martijn J."/>
            <person name="Lind A.E."/>
            <person name="van Eijk R."/>
            <person name="Schleper C."/>
            <person name="Guy L."/>
            <person name="Ettema T.J."/>
        </authorList>
    </citation>
    <scope>NUCLEOTIDE SEQUENCE</scope>
</reference>
<comment type="caution">
    <text evidence="1">The sequence shown here is derived from an EMBL/GenBank/DDBJ whole genome shotgun (WGS) entry which is preliminary data.</text>
</comment>
<dbReference type="Pfam" id="PF14359">
    <property type="entry name" value="DUF4406"/>
    <property type="match status" value="1"/>
</dbReference>
<evidence type="ECO:0008006" key="2">
    <source>
        <dbReference type="Google" id="ProtNLM"/>
    </source>
</evidence>
<proteinExistence type="predicted"/>
<dbReference type="InterPro" id="IPR025518">
    <property type="entry name" value="DUF4406"/>
</dbReference>